<keyword evidence="2" id="KW-0238">DNA-binding</keyword>
<dbReference type="InterPro" id="IPR000119">
    <property type="entry name" value="Hist_DNA-bd"/>
</dbReference>
<name>B3EBU7_TRIL1</name>
<dbReference type="KEGG" id="glo:Glov_3680"/>
<reference evidence="3 4" key="1">
    <citation type="submission" date="2008-05" db="EMBL/GenBank/DDBJ databases">
        <title>Complete sequence of plasmid of Geobacter lovleyi SZ.</title>
        <authorList>
            <consortium name="US DOE Joint Genome Institute"/>
            <person name="Lucas S."/>
            <person name="Copeland A."/>
            <person name="Lapidus A."/>
            <person name="Glavina del Rio T."/>
            <person name="Dalin E."/>
            <person name="Tice H."/>
            <person name="Bruce D."/>
            <person name="Goodwin L."/>
            <person name="Pitluck S."/>
            <person name="Chertkov O."/>
            <person name="Meincke L."/>
            <person name="Brettin T."/>
            <person name="Detter J.C."/>
            <person name="Han C."/>
            <person name="Tapia R."/>
            <person name="Kuske C.R."/>
            <person name="Schmutz J."/>
            <person name="Larimer F."/>
            <person name="Land M."/>
            <person name="Hauser L."/>
            <person name="Kyrpides N."/>
            <person name="Mikhailova N."/>
            <person name="Sung Y."/>
            <person name="Fletcher K.E."/>
            <person name="Ritalahti K.M."/>
            <person name="Loeffler F.E."/>
            <person name="Richardson P."/>
        </authorList>
    </citation>
    <scope>NUCLEOTIDE SEQUENCE [LARGE SCALE GENOMIC DNA]</scope>
    <source>
        <strain evidence="4">ATCC BAA-1151 / DSM 17278 / SZ</strain>
        <plasmid evidence="4">Plasmid pGLOV01</plasmid>
    </source>
</reference>
<dbReference type="AlphaFoldDB" id="B3EBU7"/>
<accession>B3EBU7</accession>
<dbReference type="HOGENOM" id="CLU_2342746_0_0_7"/>
<geneLocation type="plasmid" evidence="3 4">
    <name>pGLOV01</name>
</geneLocation>
<evidence type="ECO:0000256" key="1">
    <source>
        <dbReference type="ARBA" id="ARBA00010529"/>
    </source>
</evidence>
<evidence type="ECO:0000256" key="2">
    <source>
        <dbReference type="ARBA" id="ARBA00023125"/>
    </source>
</evidence>
<dbReference type="GO" id="GO:0030527">
    <property type="term" value="F:structural constituent of chromatin"/>
    <property type="evidence" value="ECO:0007669"/>
    <property type="project" value="InterPro"/>
</dbReference>
<dbReference type="SUPFAM" id="SSF47729">
    <property type="entry name" value="IHF-like DNA-binding proteins"/>
    <property type="match status" value="1"/>
</dbReference>
<dbReference type="Proteomes" id="UP000002420">
    <property type="component" value="Plasmid pGLOV01"/>
</dbReference>
<dbReference type="RefSeq" id="WP_012471697.1">
    <property type="nucleotide sequence ID" value="NC_010815.1"/>
</dbReference>
<dbReference type="EMBL" id="CP001090">
    <property type="protein sequence ID" value="ACD97379.1"/>
    <property type="molecule type" value="Genomic_DNA"/>
</dbReference>
<comment type="similarity">
    <text evidence="1">Belongs to the bacterial histone-like protein family.</text>
</comment>
<evidence type="ECO:0008006" key="5">
    <source>
        <dbReference type="Google" id="ProtNLM"/>
    </source>
</evidence>
<dbReference type="InterPro" id="IPR010992">
    <property type="entry name" value="IHF-like_DNA-bd_dom_sf"/>
</dbReference>
<organism evidence="3 4">
    <name type="scientific">Trichlorobacter lovleyi (strain ATCC BAA-1151 / DSM 17278 / SZ)</name>
    <name type="common">Geobacter lovleyi</name>
    <dbReference type="NCBI Taxonomy" id="398767"/>
    <lineage>
        <taxon>Bacteria</taxon>
        <taxon>Pseudomonadati</taxon>
        <taxon>Thermodesulfobacteriota</taxon>
        <taxon>Desulfuromonadia</taxon>
        <taxon>Geobacterales</taxon>
        <taxon>Geobacteraceae</taxon>
        <taxon>Trichlorobacter</taxon>
    </lineage>
</organism>
<protein>
    <recommendedName>
        <fullName evidence="5">Histone family protein DNA-binding protein</fullName>
    </recommendedName>
</protein>
<gene>
    <name evidence="3" type="ordered locus">Glov_3680</name>
</gene>
<keyword evidence="4" id="KW-1185">Reference proteome</keyword>
<sequence>MALTKIKLARILAANLKIHEKVALQHITDLMDLIKMQLIEGNEVAIVGFGILKPAYKLLFITASLEPFEPVSVQRRKIISFTASLSIKKALNLLNAR</sequence>
<dbReference type="Pfam" id="PF00216">
    <property type="entry name" value="Bac_DNA_binding"/>
    <property type="match status" value="1"/>
</dbReference>
<evidence type="ECO:0000313" key="3">
    <source>
        <dbReference type="EMBL" id="ACD97379.1"/>
    </source>
</evidence>
<dbReference type="GO" id="GO:0003677">
    <property type="term" value="F:DNA binding"/>
    <property type="evidence" value="ECO:0007669"/>
    <property type="project" value="UniProtKB-KW"/>
</dbReference>
<proteinExistence type="inferred from homology"/>
<dbReference type="Gene3D" id="4.10.520.10">
    <property type="entry name" value="IHF-like DNA-binding proteins"/>
    <property type="match status" value="1"/>
</dbReference>
<evidence type="ECO:0000313" key="4">
    <source>
        <dbReference type="Proteomes" id="UP000002420"/>
    </source>
</evidence>
<keyword evidence="3" id="KW-0614">Plasmid</keyword>